<dbReference type="EMBL" id="MLJJ01000007">
    <property type="protein sequence ID" value="ORN01613.1"/>
    <property type="molecule type" value="Genomic_DNA"/>
</dbReference>
<organism evidence="1 2">
    <name type="scientific">Pantoea septica</name>
    <dbReference type="NCBI Taxonomy" id="472695"/>
    <lineage>
        <taxon>Bacteria</taxon>
        <taxon>Pseudomonadati</taxon>
        <taxon>Pseudomonadota</taxon>
        <taxon>Gammaproteobacteria</taxon>
        <taxon>Enterobacterales</taxon>
        <taxon>Erwiniaceae</taxon>
        <taxon>Pantoea</taxon>
    </lineage>
</organism>
<proteinExistence type="predicted"/>
<comment type="caution">
    <text evidence="1">The sequence shown here is derived from an EMBL/GenBank/DDBJ whole genome shotgun (WGS) entry which is preliminary data.</text>
</comment>
<reference evidence="1 2" key="1">
    <citation type="journal article" date="2017" name="Antonie Van Leeuwenhoek">
        <title>Phylogenomic resolution of the bacterial genus Pantoea and its relationship with Erwinia and Tatumella.</title>
        <authorList>
            <person name="Palmer M."/>
            <person name="Steenkamp E.T."/>
            <person name="Coetzee M.P."/>
            <person name="Chan W.Y."/>
            <person name="van Zyl E."/>
            <person name="De Maayer P."/>
            <person name="Coutinho T.A."/>
            <person name="Blom J."/>
            <person name="Smits T.H."/>
            <person name="Duffy B."/>
            <person name="Venter S.N."/>
        </authorList>
    </citation>
    <scope>NUCLEOTIDE SEQUENCE [LARGE SCALE GENOMIC DNA]</scope>
    <source>
        <strain evidence="1 2">LMG 5345</strain>
    </source>
</reference>
<gene>
    <name evidence="1" type="ORF">HA46_05275</name>
</gene>
<dbReference type="Proteomes" id="UP000193785">
    <property type="component" value="Unassembled WGS sequence"/>
</dbReference>
<keyword evidence="2" id="KW-1185">Reference proteome</keyword>
<evidence type="ECO:0000313" key="2">
    <source>
        <dbReference type="Proteomes" id="UP000193785"/>
    </source>
</evidence>
<protein>
    <submittedName>
        <fullName evidence="1">DNA polymerase V</fullName>
    </submittedName>
</protein>
<accession>A0ABX3UUJ4</accession>
<sequence length="79" mass="9446">MPREYEKETAFRNAIKRDQQGRYTVTTVDFVTELERLNWHLTLKEANRWVEIYTSTFRDVSTKEGEERTFQVFNPNGGI</sequence>
<name>A0ABX3UUJ4_9GAMM</name>
<evidence type="ECO:0000313" key="1">
    <source>
        <dbReference type="EMBL" id="ORN01613.1"/>
    </source>
</evidence>
<dbReference type="RefSeq" id="WP_084882599.1">
    <property type="nucleotide sequence ID" value="NZ_CAURGX010000010.1"/>
</dbReference>